<reference evidence="8" key="2">
    <citation type="submission" date="2021-08" db="EMBL/GenBank/DDBJ databases">
        <authorList>
            <person name="Dalcin Martins P."/>
        </authorList>
    </citation>
    <scope>NUCLEOTIDE SEQUENCE</scope>
    <source>
        <strain evidence="8">MAG_39</strain>
    </source>
</reference>
<dbReference type="Gene3D" id="3.30.565.10">
    <property type="entry name" value="Histidine kinase-like ATPase, C-terminal domain"/>
    <property type="match status" value="1"/>
</dbReference>
<dbReference type="InterPro" id="IPR036097">
    <property type="entry name" value="HisK_dim/P_sf"/>
</dbReference>
<dbReference type="SMART" id="SM00065">
    <property type="entry name" value="GAF"/>
    <property type="match status" value="1"/>
</dbReference>
<dbReference type="GO" id="GO:0000155">
    <property type="term" value="F:phosphorelay sensor kinase activity"/>
    <property type="evidence" value="ECO:0007669"/>
    <property type="project" value="InterPro"/>
</dbReference>
<dbReference type="AlphaFoldDB" id="A0A953SD81"/>
<dbReference type="InterPro" id="IPR029016">
    <property type="entry name" value="GAF-like_dom_sf"/>
</dbReference>
<dbReference type="SUPFAM" id="SSF55781">
    <property type="entry name" value="GAF domain-like"/>
    <property type="match status" value="1"/>
</dbReference>
<dbReference type="SMART" id="SM00387">
    <property type="entry name" value="HATPase_c"/>
    <property type="match status" value="1"/>
</dbReference>
<dbReference type="InterPro" id="IPR003594">
    <property type="entry name" value="HATPase_dom"/>
</dbReference>
<dbReference type="Gene3D" id="1.10.287.130">
    <property type="match status" value="1"/>
</dbReference>
<sequence>MHYNKEVHIREWIEHALATIVKLNNIIGYLPLHLDSTLKTIVEGTYQLFHPTLCLVYTLEDDQQLKLAAHIESDEAGGDIHLDSSVEACTALRYGLPYIAGSADIWSANVCSNIKVNSDTTISHICIPMVTGSERHGVLSVTFHPERVLSREELEVLLSIANQASAAIHRYRLFERLRNEKIGIERAYTEISDLNRQLEMKIVELNRTQDRLIQSEKQAAIGELSAGLCHEINNPISIILNRIECLKMEAKELELSASLMKDLDVIYSCAAKVSSTIQDLLIFSRHHSAETEEINLKGLIEGVIGMLQRDLQMNNCTVHLAVSPDTPYVYGDSDRLEQVFRNLVSNAIDAMPEGGDILIETERSLEREGVIIKVKDEGEGIPEENLHRIFDPFFTTKRLGKGSGLGLSICYGIVKNHGGDIRAQSTPMGGSTFSIYLPYKRKVG</sequence>
<name>A0A953SD81_9BACT</name>
<evidence type="ECO:0000256" key="1">
    <source>
        <dbReference type="ARBA" id="ARBA00000085"/>
    </source>
</evidence>
<gene>
    <name evidence="8" type="ORF">K8I29_17625</name>
</gene>
<dbReference type="Pfam" id="PF00512">
    <property type="entry name" value="HisKA"/>
    <property type="match status" value="1"/>
</dbReference>
<dbReference type="SUPFAM" id="SSF47384">
    <property type="entry name" value="Homodimeric domain of signal transducing histidine kinase"/>
    <property type="match status" value="1"/>
</dbReference>
<dbReference type="InterPro" id="IPR036890">
    <property type="entry name" value="HATPase_C_sf"/>
</dbReference>
<keyword evidence="5" id="KW-0418">Kinase</keyword>
<protein>
    <recommendedName>
        <fullName evidence="2">histidine kinase</fullName>
        <ecNumber evidence="2">2.7.13.3</ecNumber>
    </recommendedName>
</protein>
<keyword evidence="4" id="KW-0808">Transferase</keyword>
<comment type="catalytic activity">
    <reaction evidence="1">
        <text>ATP + protein L-histidine = ADP + protein N-phospho-L-histidine.</text>
        <dbReference type="EC" id="2.7.13.3"/>
    </reaction>
</comment>
<dbReference type="PROSITE" id="PS50109">
    <property type="entry name" value="HIS_KIN"/>
    <property type="match status" value="1"/>
</dbReference>
<keyword evidence="6" id="KW-0175">Coiled coil</keyword>
<comment type="caution">
    <text evidence="8">The sequence shown here is derived from an EMBL/GenBank/DDBJ whole genome shotgun (WGS) entry which is preliminary data.</text>
</comment>
<dbReference type="Pfam" id="PF02518">
    <property type="entry name" value="HATPase_c"/>
    <property type="match status" value="1"/>
</dbReference>
<evidence type="ECO:0000313" key="9">
    <source>
        <dbReference type="Proteomes" id="UP000705867"/>
    </source>
</evidence>
<dbReference type="InterPro" id="IPR003018">
    <property type="entry name" value="GAF"/>
</dbReference>
<evidence type="ECO:0000259" key="7">
    <source>
        <dbReference type="PROSITE" id="PS50109"/>
    </source>
</evidence>
<evidence type="ECO:0000256" key="2">
    <source>
        <dbReference type="ARBA" id="ARBA00012438"/>
    </source>
</evidence>
<dbReference type="PANTHER" id="PTHR43065">
    <property type="entry name" value="SENSOR HISTIDINE KINASE"/>
    <property type="match status" value="1"/>
</dbReference>
<reference evidence="8" key="1">
    <citation type="journal article" date="2021" name="bioRxiv">
        <title>Unraveling nitrogen, sulfur and carbon metabolic pathways and microbial community transcriptional responses to substrate deprivation and toxicity stresses in a bioreactor mimicking anoxic brackish coastal sediment conditions.</title>
        <authorList>
            <person name="Martins P.D."/>
            <person name="Echeveste M.J."/>
            <person name="Arshad A."/>
            <person name="Kurth J."/>
            <person name="Ouboter H."/>
            <person name="Jetten M.S.M."/>
            <person name="Welte C.U."/>
        </authorList>
    </citation>
    <scope>NUCLEOTIDE SEQUENCE</scope>
    <source>
        <strain evidence="8">MAG_39</strain>
    </source>
</reference>
<dbReference type="Gene3D" id="3.30.450.40">
    <property type="match status" value="1"/>
</dbReference>
<dbReference type="InterPro" id="IPR005467">
    <property type="entry name" value="His_kinase_dom"/>
</dbReference>
<evidence type="ECO:0000256" key="5">
    <source>
        <dbReference type="ARBA" id="ARBA00022777"/>
    </source>
</evidence>
<dbReference type="Proteomes" id="UP000705867">
    <property type="component" value="Unassembled WGS sequence"/>
</dbReference>
<evidence type="ECO:0000313" key="8">
    <source>
        <dbReference type="EMBL" id="MBZ0158020.1"/>
    </source>
</evidence>
<dbReference type="PANTHER" id="PTHR43065:SF42">
    <property type="entry name" value="TWO-COMPONENT SENSOR PPRA"/>
    <property type="match status" value="1"/>
</dbReference>
<dbReference type="EC" id="2.7.13.3" evidence="2"/>
<feature type="coiled-coil region" evidence="6">
    <location>
        <begin position="188"/>
        <end position="215"/>
    </location>
</feature>
<proteinExistence type="predicted"/>
<dbReference type="InterPro" id="IPR003661">
    <property type="entry name" value="HisK_dim/P_dom"/>
</dbReference>
<dbReference type="SUPFAM" id="SSF55874">
    <property type="entry name" value="ATPase domain of HSP90 chaperone/DNA topoisomerase II/histidine kinase"/>
    <property type="match status" value="1"/>
</dbReference>
<evidence type="ECO:0000256" key="4">
    <source>
        <dbReference type="ARBA" id="ARBA00022679"/>
    </source>
</evidence>
<keyword evidence="3" id="KW-0597">Phosphoprotein</keyword>
<dbReference type="InterPro" id="IPR004358">
    <property type="entry name" value="Sig_transdc_His_kin-like_C"/>
</dbReference>
<dbReference type="EMBL" id="JAIOIV010000132">
    <property type="protein sequence ID" value="MBZ0158020.1"/>
    <property type="molecule type" value="Genomic_DNA"/>
</dbReference>
<feature type="domain" description="Histidine kinase" evidence="7">
    <location>
        <begin position="227"/>
        <end position="441"/>
    </location>
</feature>
<dbReference type="Pfam" id="PF13185">
    <property type="entry name" value="GAF_2"/>
    <property type="match status" value="1"/>
</dbReference>
<dbReference type="CDD" id="cd00082">
    <property type="entry name" value="HisKA"/>
    <property type="match status" value="1"/>
</dbReference>
<dbReference type="PRINTS" id="PR00344">
    <property type="entry name" value="BCTRLSENSOR"/>
</dbReference>
<evidence type="ECO:0000256" key="6">
    <source>
        <dbReference type="SAM" id="Coils"/>
    </source>
</evidence>
<dbReference type="SMART" id="SM00388">
    <property type="entry name" value="HisKA"/>
    <property type="match status" value="1"/>
</dbReference>
<dbReference type="FunFam" id="3.30.565.10:FF:000006">
    <property type="entry name" value="Sensor histidine kinase WalK"/>
    <property type="match status" value="1"/>
</dbReference>
<accession>A0A953SD81</accession>
<organism evidence="8 9">
    <name type="scientific">Candidatus Nitrobium versatile</name>
    <dbReference type="NCBI Taxonomy" id="2884831"/>
    <lineage>
        <taxon>Bacteria</taxon>
        <taxon>Pseudomonadati</taxon>
        <taxon>Nitrospirota</taxon>
        <taxon>Nitrospiria</taxon>
        <taxon>Nitrospirales</taxon>
        <taxon>Nitrospiraceae</taxon>
        <taxon>Candidatus Nitrobium</taxon>
    </lineage>
</organism>
<evidence type="ECO:0000256" key="3">
    <source>
        <dbReference type="ARBA" id="ARBA00022553"/>
    </source>
</evidence>